<dbReference type="InterPro" id="IPR000719">
    <property type="entry name" value="Prot_kinase_dom"/>
</dbReference>
<reference evidence="5" key="1">
    <citation type="submission" date="2023-03" db="EMBL/GenBank/DDBJ databases">
        <authorList>
            <person name="Steffen K."/>
            <person name="Cardenas P."/>
        </authorList>
    </citation>
    <scope>NUCLEOTIDE SEQUENCE</scope>
</reference>
<dbReference type="Gene3D" id="1.10.510.10">
    <property type="entry name" value="Transferase(Phosphotransferase) domain 1"/>
    <property type="match status" value="2"/>
</dbReference>
<accession>A0AA35RJN5</accession>
<evidence type="ECO:0000256" key="3">
    <source>
        <dbReference type="PROSITE-ProRule" id="PRU10141"/>
    </source>
</evidence>
<evidence type="ECO:0000256" key="1">
    <source>
        <dbReference type="ARBA" id="ARBA00022741"/>
    </source>
</evidence>
<dbReference type="InterPro" id="IPR011009">
    <property type="entry name" value="Kinase-like_dom_sf"/>
</dbReference>
<dbReference type="Proteomes" id="UP001174909">
    <property type="component" value="Unassembled WGS sequence"/>
</dbReference>
<feature type="domain" description="Protein kinase" evidence="4">
    <location>
        <begin position="1"/>
        <end position="161"/>
    </location>
</feature>
<dbReference type="PANTHER" id="PTHR27001:SF931">
    <property type="entry name" value="OS11G0664100 PROTEIN"/>
    <property type="match status" value="1"/>
</dbReference>
<comment type="caution">
    <text evidence="5">The sequence shown here is derived from an EMBL/GenBank/DDBJ whole genome shotgun (WGS) entry which is preliminary data.</text>
</comment>
<keyword evidence="1 3" id="KW-0547">Nucleotide-binding</keyword>
<gene>
    <name evidence="5" type="ORF">GBAR_LOCUS8152</name>
</gene>
<evidence type="ECO:0000256" key="2">
    <source>
        <dbReference type="ARBA" id="ARBA00022840"/>
    </source>
</evidence>
<evidence type="ECO:0000259" key="4">
    <source>
        <dbReference type="PROSITE" id="PS50011"/>
    </source>
</evidence>
<name>A0AA35RJN5_GEOBA</name>
<proteinExistence type="predicted"/>
<dbReference type="PANTHER" id="PTHR27001">
    <property type="entry name" value="OS01G0253100 PROTEIN"/>
    <property type="match status" value="1"/>
</dbReference>
<dbReference type="PROSITE" id="PS00107">
    <property type="entry name" value="PROTEIN_KINASE_ATP"/>
    <property type="match status" value="1"/>
</dbReference>
<keyword evidence="6" id="KW-1185">Reference proteome</keyword>
<feature type="non-terminal residue" evidence="5">
    <location>
        <position position="1"/>
    </location>
</feature>
<protein>
    <submittedName>
        <fullName evidence="5">Probable serine/threonine-protein kinase drkB</fullName>
    </submittedName>
</protein>
<feature type="binding site" evidence="3">
    <location>
        <position position="203"/>
    </location>
    <ligand>
        <name>ATP</name>
        <dbReference type="ChEBI" id="CHEBI:30616"/>
    </ligand>
</feature>
<dbReference type="PROSITE" id="PS50011">
    <property type="entry name" value="PROTEIN_KINASE_DOM"/>
    <property type="match status" value="2"/>
</dbReference>
<dbReference type="InterPro" id="IPR017441">
    <property type="entry name" value="Protein_kinase_ATP_BS"/>
</dbReference>
<dbReference type="GO" id="GO:0004672">
    <property type="term" value="F:protein kinase activity"/>
    <property type="evidence" value="ECO:0007669"/>
    <property type="project" value="InterPro"/>
</dbReference>
<dbReference type="Pfam" id="PF00069">
    <property type="entry name" value="Pkinase"/>
    <property type="match status" value="2"/>
</dbReference>
<keyword evidence="5" id="KW-0418">Kinase</keyword>
<dbReference type="Gene3D" id="3.30.200.20">
    <property type="entry name" value="Phosphorylase Kinase, domain 1"/>
    <property type="match status" value="1"/>
</dbReference>
<feature type="non-terminal residue" evidence="5">
    <location>
        <position position="394"/>
    </location>
</feature>
<keyword evidence="5" id="KW-0808">Transferase</keyword>
<dbReference type="EMBL" id="CASHTH010001213">
    <property type="protein sequence ID" value="CAI8012755.1"/>
    <property type="molecule type" value="Genomic_DNA"/>
</dbReference>
<dbReference type="AlphaFoldDB" id="A0AA35RJN5"/>
<sequence>VLQGLSHLHSLKPAIIHGGLNENNVLISSREVAKITDFGNSFLATPILPSAAKRPLLEYMPPEVMRRDRCNEKVDIFSLGHLTLYIMNQQKPHLILGPTFEEQGKLIARSEVERRANHLEKMARQLDGGNTHPLSAIVTNCLSDDKDLRPSCKNILRSDFFTNPFDGNIQNAVVHPTGLTLGQGEYGKVLEVRYKTKTYAAKKYHLYPTHSSSLTPVMRMIKMRHPNILPYYGMCKLATDGSKVLVMRRIQINLTISLQRSMKLPKKVEVLNDVANGLHFLHNQTPAIIHRNLTANNVLLDVNGMARISDFADSSIVASLIHGTEDYMSPEALEGKEHNDRMDTFAFGHLSVYVIIQHRPVHLECSEHEVGGKVILRTEVERRKYHLDEMKSKL</sequence>
<dbReference type="GO" id="GO:0005524">
    <property type="term" value="F:ATP binding"/>
    <property type="evidence" value="ECO:0007669"/>
    <property type="project" value="UniProtKB-UniRule"/>
</dbReference>
<dbReference type="SUPFAM" id="SSF56112">
    <property type="entry name" value="Protein kinase-like (PK-like)"/>
    <property type="match status" value="2"/>
</dbReference>
<evidence type="ECO:0000313" key="5">
    <source>
        <dbReference type="EMBL" id="CAI8012755.1"/>
    </source>
</evidence>
<keyword evidence="2 3" id="KW-0067">ATP-binding</keyword>
<organism evidence="5 6">
    <name type="scientific">Geodia barretti</name>
    <name type="common">Barrett's horny sponge</name>
    <dbReference type="NCBI Taxonomy" id="519541"/>
    <lineage>
        <taxon>Eukaryota</taxon>
        <taxon>Metazoa</taxon>
        <taxon>Porifera</taxon>
        <taxon>Demospongiae</taxon>
        <taxon>Heteroscleromorpha</taxon>
        <taxon>Tetractinellida</taxon>
        <taxon>Astrophorina</taxon>
        <taxon>Geodiidae</taxon>
        <taxon>Geodia</taxon>
    </lineage>
</organism>
<evidence type="ECO:0000313" key="6">
    <source>
        <dbReference type="Proteomes" id="UP001174909"/>
    </source>
</evidence>
<dbReference type="GO" id="GO:0005886">
    <property type="term" value="C:plasma membrane"/>
    <property type="evidence" value="ECO:0007669"/>
    <property type="project" value="TreeGrafter"/>
</dbReference>
<feature type="domain" description="Protein kinase" evidence="4">
    <location>
        <begin position="175"/>
        <end position="394"/>
    </location>
</feature>